<protein>
    <submittedName>
        <fullName evidence="2">Uncharacterized protein</fullName>
    </submittedName>
</protein>
<name>A0A0C9SN78_PAXIN</name>
<evidence type="ECO:0000256" key="1">
    <source>
        <dbReference type="SAM" id="MobiDB-lite"/>
    </source>
</evidence>
<proteinExistence type="predicted"/>
<keyword evidence="3" id="KW-1185">Reference proteome</keyword>
<gene>
    <name evidence="2" type="ORF">PAXINDRAFT_173479</name>
</gene>
<dbReference type="AlphaFoldDB" id="A0A0C9SN78"/>
<dbReference type="EMBL" id="KN819887">
    <property type="protein sequence ID" value="KIJ07449.1"/>
    <property type="molecule type" value="Genomic_DNA"/>
</dbReference>
<dbReference type="HOGENOM" id="CLU_1283623_0_0_1"/>
<reference evidence="3" key="2">
    <citation type="submission" date="2015-01" db="EMBL/GenBank/DDBJ databases">
        <title>Evolutionary Origins and Diversification of the Mycorrhizal Mutualists.</title>
        <authorList>
            <consortium name="DOE Joint Genome Institute"/>
            <consortium name="Mycorrhizal Genomics Consortium"/>
            <person name="Kohler A."/>
            <person name="Kuo A."/>
            <person name="Nagy L.G."/>
            <person name="Floudas D."/>
            <person name="Copeland A."/>
            <person name="Barry K.W."/>
            <person name="Cichocki N."/>
            <person name="Veneault-Fourrey C."/>
            <person name="LaButti K."/>
            <person name="Lindquist E.A."/>
            <person name="Lipzen A."/>
            <person name="Lundell T."/>
            <person name="Morin E."/>
            <person name="Murat C."/>
            <person name="Riley R."/>
            <person name="Ohm R."/>
            <person name="Sun H."/>
            <person name="Tunlid A."/>
            <person name="Henrissat B."/>
            <person name="Grigoriev I.V."/>
            <person name="Hibbett D.S."/>
            <person name="Martin F."/>
        </authorList>
    </citation>
    <scope>NUCLEOTIDE SEQUENCE [LARGE SCALE GENOMIC DNA]</scope>
    <source>
        <strain evidence="3">ATCC 200175</strain>
    </source>
</reference>
<evidence type="ECO:0000313" key="2">
    <source>
        <dbReference type="EMBL" id="KIJ07449.1"/>
    </source>
</evidence>
<reference evidence="2 3" key="1">
    <citation type="submission" date="2014-06" db="EMBL/GenBank/DDBJ databases">
        <authorList>
            <consortium name="DOE Joint Genome Institute"/>
            <person name="Kuo A."/>
            <person name="Kohler A."/>
            <person name="Nagy L.G."/>
            <person name="Floudas D."/>
            <person name="Copeland A."/>
            <person name="Barry K.W."/>
            <person name="Cichocki N."/>
            <person name="Veneault-Fourrey C."/>
            <person name="LaButti K."/>
            <person name="Lindquist E.A."/>
            <person name="Lipzen A."/>
            <person name="Lundell T."/>
            <person name="Morin E."/>
            <person name="Murat C."/>
            <person name="Sun H."/>
            <person name="Tunlid A."/>
            <person name="Henrissat B."/>
            <person name="Grigoriev I.V."/>
            <person name="Hibbett D.S."/>
            <person name="Martin F."/>
            <person name="Nordberg H.P."/>
            <person name="Cantor M.N."/>
            <person name="Hua S.X."/>
        </authorList>
    </citation>
    <scope>NUCLEOTIDE SEQUENCE [LARGE SCALE GENOMIC DNA]</scope>
    <source>
        <strain evidence="2 3">ATCC 200175</strain>
    </source>
</reference>
<sequence length="215" mass="24034">MTIISHESQTQPKGEAALLQYASQVRREWHDALTNEDEGFNIGTFNESLLQKITNQTWINAQAEGLKLIEAATSSAPARHPRESCSQWSAPAQHQRPRSHSPRGSPLSPTPGPQRHAQRGNHQPQSFQSTASAPLPPCALCLGRFTHNVRKCRSEFLWDRRTPTHCHRNREGRLICFDWQSENGCQSTSKDHVHECSGCGTSTHSTHACPRSETV</sequence>
<accession>A0A0C9SN78</accession>
<organism evidence="2 3">
    <name type="scientific">Paxillus involutus ATCC 200175</name>
    <dbReference type="NCBI Taxonomy" id="664439"/>
    <lineage>
        <taxon>Eukaryota</taxon>
        <taxon>Fungi</taxon>
        <taxon>Dikarya</taxon>
        <taxon>Basidiomycota</taxon>
        <taxon>Agaricomycotina</taxon>
        <taxon>Agaricomycetes</taxon>
        <taxon>Agaricomycetidae</taxon>
        <taxon>Boletales</taxon>
        <taxon>Paxilineae</taxon>
        <taxon>Paxillaceae</taxon>
        <taxon>Paxillus</taxon>
    </lineage>
</organism>
<dbReference type="Proteomes" id="UP000053647">
    <property type="component" value="Unassembled WGS sequence"/>
</dbReference>
<feature type="region of interest" description="Disordered" evidence="1">
    <location>
        <begin position="74"/>
        <end position="131"/>
    </location>
</feature>
<feature type="compositionally biased region" description="Polar residues" evidence="1">
    <location>
        <begin position="120"/>
        <end position="131"/>
    </location>
</feature>
<dbReference type="OrthoDB" id="2158839at2759"/>
<evidence type="ECO:0000313" key="3">
    <source>
        <dbReference type="Proteomes" id="UP000053647"/>
    </source>
</evidence>